<evidence type="ECO:0000313" key="6">
    <source>
        <dbReference type="EMBL" id="MDO7836947.1"/>
    </source>
</evidence>
<feature type="chain" id="PRO_5046116506" evidence="5">
    <location>
        <begin position="24"/>
        <end position="936"/>
    </location>
</feature>
<keyword evidence="3" id="KW-0998">Cell outer membrane</keyword>
<evidence type="ECO:0000256" key="4">
    <source>
        <dbReference type="SAM" id="MobiDB-lite"/>
    </source>
</evidence>
<name>A0ABT8ZRX3_9SPHN</name>
<feature type="region of interest" description="Disordered" evidence="4">
    <location>
        <begin position="712"/>
        <end position="762"/>
    </location>
</feature>
<dbReference type="InterPro" id="IPR036942">
    <property type="entry name" value="Beta-barrel_TonB_sf"/>
</dbReference>
<keyword evidence="2" id="KW-0472">Membrane</keyword>
<organism evidence="6 7">
    <name type="scientific">Sphingobium cyanobacteriorum</name>
    <dbReference type="NCBI Taxonomy" id="3063954"/>
    <lineage>
        <taxon>Bacteria</taxon>
        <taxon>Pseudomonadati</taxon>
        <taxon>Pseudomonadota</taxon>
        <taxon>Alphaproteobacteria</taxon>
        <taxon>Sphingomonadales</taxon>
        <taxon>Sphingomonadaceae</taxon>
        <taxon>Sphingobium</taxon>
    </lineage>
</organism>
<keyword evidence="5" id="KW-0732">Signal</keyword>
<dbReference type="Gene3D" id="2.40.170.20">
    <property type="entry name" value="TonB-dependent receptor, beta-barrel domain"/>
    <property type="match status" value="1"/>
</dbReference>
<sequence>MRRSASVCLLPFFLTAAPGALMAQVQPQPATGAQQVDEGEEIIVTGQPQRGSVMGNIQPEQILSPADVRALGVASIAELVSELSPQTNGTPVILLNGKRISSFSEIQDLPTEAIQRVDILPEQVALSYGYAPTQKVMNIVLRERFRAETGQAKLGTTTQGGRDNGEIEASLLRIRGDNRFTLNLEYSRAAHLLESQRGITSTAASRPYSLAGNVTAATQGGEIDPALSALAGQSVTVASVPGSARTTAPTLADFAAGANIADISDISRYRTLSPATENFAVNATLARALGGVSATINGRLELSDSDSLQGLSQAALGLPGGSPFSPFANDVTLYRYLAQGGALGQRIRGTTGHVGVTLNGRLGEGWLWSFTGNGDLSITRTRTDRGVDSGAIQSAIDAGDSSVNPYGDFSAALLSSRFIDRARAESRAVQGDLLLSGALFDLPAGKVMTSIRLGASANGFESRSLRAGMASGANYSREIGSGQVSLDLPLTSRSRGVLGGVGDIGVNLNAAAQHYSDFGTLSTLGYGLRWQPASAVQILVSANQDRAAPTGTQITDPLISTPNLSIFDYAAGQSVFVTQLTGGNARLKESVRDQFRLSATVRPFEKQNLTLTATYLNSRTRNPIAAFPSPTPALEAAFPQRFLRDEDGNLIQIDARPVNFLSSQSEQLRWGFDLSFSLKSHIQKVIEAWRAAGAKPEDRPRELDDIRAAFQRNRPQRPGGGPPPGGPPPAGGPGGDHAGPGRGRPGGGFGGPGGGFGGGPGGQGGGRLSFSLYHTWHFTENILIAPGVAPLDLLNGDATGSSGGQPRHEVEARVGYMNNGIGARLGVDWESGTRVDGALGGNSRLDFGSLATANLRLFANLGQMPRLVKNMPFLRGSRISVGIDNIFNQRRDVSDATGATPLRYQPGYLDPQGRTVSISFRKLLFTPPTPGNRARS</sequence>
<evidence type="ECO:0000256" key="3">
    <source>
        <dbReference type="ARBA" id="ARBA00023237"/>
    </source>
</evidence>
<dbReference type="EMBL" id="JAUQOM010000013">
    <property type="protein sequence ID" value="MDO7836947.1"/>
    <property type="molecule type" value="Genomic_DNA"/>
</dbReference>
<gene>
    <name evidence="6" type="ORF">Q4610_18015</name>
</gene>
<evidence type="ECO:0000256" key="2">
    <source>
        <dbReference type="ARBA" id="ARBA00023136"/>
    </source>
</evidence>
<protein>
    <submittedName>
        <fullName evidence="6">TonB-dependent receptor</fullName>
    </submittedName>
</protein>
<evidence type="ECO:0000256" key="1">
    <source>
        <dbReference type="ARBA" id="ARBA00004442"/>
    </source>
</evidence>
<reference evidence="6" key="1">
    <citation type="submission" date="2023-07" db="EMBL/GenBank/DDBJ databases">
        <title>Bacterial whole genome sequence for Sphingobium sp. HBC34.</title>
        <authorList>
            <person name="Le V."/>
            <person name="Ko S.-R."/>
            <person name="Ahn C.-Y."/>
            <person name="Oh H.-M."/>
        </authorList>
    </citation>
    <scope>NUCLEOTIDE SEQUENCE</scope>
    <source>
        <strain evidence="6">HBC34</strain>
    </source>
</reference>
<dbReference type="PANTHER" id="PTHR47234:SF1">
    <property type="entry name" value="TONB-DEPENDENT RECEPTOR"/>
    <property type="match status" value="1"/>
</dbReference>
<feature type="compositionally biased region" description="Pro residues" evidence="4">
    <location>
        <begin position="720"/>
        <end position="731"/>
    </location>
</feature>
<comment type="subcellular location">
    <subcellularLocation>
        <location evidence="1">Cell outer membrane</location>
    </subcellularLocation>
</comment>
<dbReference type="RefSeq" id="WP_304537326.1">
    <property type="nucleotide sequence ID" value="NZ_JAUQOM010000013.1"/>
</dbReference>
<keyword evidence="6" id="KW-0675">Receptor</keyword>
<dbReference type="PANTHER" id="PTHR47234">
    <property type="match status" value="1"/>
</dbReference>
<dbReference type="Proteomes" id="UP001176471">
    <property type="component" value="Unassembled WGS sequence"/>
</dbReference>
<dbReference type="SUPFAM" id="SSF56935">
    <property type="entry name" value="Porins"/>
    <property type="match status" value="1"/>
</dbReference>
<comment type="caution">
    <text evidence="6">The sequence shown here is derived from an EMBL/GenBank/DDBJ whole genome shotgun (WGS) entry which is preliminary data.</text>
</comment>
<accession>A0ABT8ZRX3</accession>
<proteinExistence type="predicted"/>
<feature type="signal peptide" evidence="5">
    <location>
        <begin position="1"/>
        <end position="23"/>
    </location>
</feature>
<keyword evidence="7" id="KW-1185">Reference proteome</keyword>
<feature type="compositionally biased region" description="Gly residues" evidence="4">
    <location>
        <begin position="732"/>
        <end position="762"/>
    </location>
</feature>
<evidence type="ECO:0000313" key="7">
    <source>
        <dbReference type="Proteomes" id="UP001176471"/>
    </source>
</evidence>
<evidence type="ECO:0000256" key="5">
    <source>
        <dbReference type="SAM" id="SignalP"/>
    </source>
</evidence>